<feature type="region of interest" description="Disordered" evidence="1">
    <location>
        <begin position="1"/>
        <end position="87"/>
    </location>
</feature>
<accession>A0A484LMT5</accession>
<keyword evidence="3" id="KW-1185">Reference proteome</keyword>
<sequence length="187" mass="21346">MDPFWNPPSYGNPEKWPVGYGEGSRHPGGGGTDSYYEQLSPLPPFPPQYQYPHDYQQPPPSPPRQYQYYPHDYQQPPSSPPVFPNYQYPDSCHYASTAHSQTHPTYGQGVGGGGGGGNYYGRFPAYYEQQESSVGSNVFPPPPEEREEERLPKFSEQYHFHQGPDGKTIKTVIKKYLPWNDKKNKKK</sequence>
<feature type="compositionally biased region" description="Gly residues" evidence="1">
    <location>
        <begin position="20"/>
        <end position="32"/>
    </location>
</feature>
<feature type="region of interest" description="Disordered" evidence="1">
    <location>
        <begin position="131"/>
        <end position="150"/>
    </location>
</feature>
<dbReference type="AlphaFoldDB" id="A0A484LMT5"/>
<proteinExistence type="predicted"/>
<reference evidence="2 3" key="1">
    <citation type="submission" date="2018-04" db="EMBL/GenBank/DDBJ databases">
        <authorList>
            <person name="Vogel A."/>
        </authorList>
    </citation>
    <scope>NUCLEOTIDE SEQUENCE [LARGE SCALE GENOMIC DNA]</scope>
</reference>
<dbReference type="Proteomes" id="UP000595140">
    <property type="component" value="Unassembled WGS sequence"/>
</dbReference>
<evidence type="ECO:0000313" key="2">
    <source>
        <dbReference type="EMBL" id="VFQ77619.1"/>
    </source>
</evidence>
<evidence type="ECO:0000256" key="1">
    <source>
        <dbReference type="SAM" id="MobiDB-lite"/>
    </source>
</evidence>
<dbReference type="EMBL" id="OOIL02001679">
    <property type="protein sequence ID" value="VFQ77619.1"/>
    <property type="molecule type" value="Genomic_DNA"/>
</dbReference>
<organism evidence="2 3">
    <name type="scientific">Cuscuta campestris</name>
    <dbReference type="NCBI Taxonomy" id="132261"/>
    <lineage>
        <taxon>Eukaryota</taxon>
        <taxon>Viridiplantae</taxon>
        <taxon>Streptophyta</taxon>
        <taxon>Embryophyta</taxon>
        <taxon>Tracheophyta</taxon>
        <taxon>Spermatophyta</taxon>
        <taxon>Magnoliopsida</taxon>
        <taxon>eudicotyledons</taxon>
        <taxon>Gunneridae</taxon>
        <taxon>Pentapetalae</taxon>
        <taxon>asterids</taxon>
        <taxon>lamiids</taxon>
        <taxon>Solanales</taxon>
        <taxon>Convolvulaceae</taxon>
        <taxon>Cuscuteae</taxon>
        <taxon>Cuscuta</taxon>
        <taxon>Cuscuta subgen. Grammica</taxon>
        <taxon>Cuscuta sect. Cleistogrammica</taxon>
    </lineage>
</organism>
<name>A0A484LMT5_9ASTE</name>
<feature type="compositionally biased region" description="Low complexity" evidence="1">
    <location>
        <begin position="64"/>
        <end position="76"/>
    </location>
</feature>
<evidence type="ECO:0000313" key="3">
    <source>
        <dbReference type="Proteomes" id="UP000595140"/>
    </source>
</evidence>
<gene>
    <name evidence="2" type="ORF">CCAM_LOCUS19395</name>
</gene>
<protein>
    <submittedName>
        <fullName evidence="2">Uncharacterized protein</fullName>
    </submittedName>
</protein>